<proteinExistence type="predicted"/>
<dbReference type="AlphaFoldDB" id="A0A1T4K6P1"/>
<dbReference type="RefSeq" id="WP_159457184.1">
    <property type="nucleotide sequence ID" value="NZ_FUWS01000001.1"/>
</dbReference>
<name>A0A1T4K6P1_9ACTN</name>
<dbReference type="EMBL" id="FUWS01000001">
    <property type="protein sequence ID" value="SJZ37993.1"/>
    <property type="molecule type" value="Genomic_DNA"/>
</dbReference>
<organism evidence="1 2">
    <name type="scientific">Marinactinospora thermotolerans DSM 45154</name>
    <dbReference type="NCBI Taxonomy" id="1122192"/>
    <lineage>
        <taxon>Bacteria</taxon>
        <taxon>Bacillati</taxon>
        <taxon>Actinomycetota</taxon>
        <taxon>Actinomycetes</taxon>
        <taxon>Streptosporangiales</taxon>
        <taxon>Nocardiopsidaceae</taxon>
        <taxon>Marinactinospora</taxon>
    </lineage>
</organism>
<protein>
    <submittedName>
        <fullName evidence="1">Uncharacterized protein</fullName>
    </submittedName>
</protein>
<reference evidence="1 2" key="1">
    <citation type="submission" date="2017-02" db="EMBL/GenBank/DDBJ databases">
        <authorList>
            <person name="Peterson S.W."/>
        </authorList>
    </citation>
    <scope>NUCLEOTIDE SEQUENCE [LARGE SCALE GENOMIC DNA]</scope>
    <source>
        <strain evidence="1 2">DSM 45154</strain>
    </source>
</reference>
<gene>
    <name evidence="1" type="ORF">SAMN02745673_00188</name>
</gene>
<dbReference type="Proteomes" id="UP000190637">
    <property type="component" value="Unassembled WGS sequence"/>
</dbReference>
<accession>A0A1T4K6P1</accession>
<evidence type="ECO:0000313" key="1">
    <source>
        <dbReference type="EMBL" id="SJZ37993.1"/>
    </source>
</evidence>
<evidence type="ECO:0000313" key="2">
    <source>
        <dbReference type="Proteomes" id="UP000190637"/>
    </source>
</evidence>
<keyword evidence="2" id="KW-1185">Reference proteome</keyword>
<sequence>MPDHDDWAGMTDEELLDVTSELIEQRPEPPEITALVRAIAHAGTSPPDPFAR</sequence>